<protein>
    <submittedName>
        <fullName evidence="1 3">Uncharacterized protein</fullName>
    </submittedName>
</protein>
<keyword evidence="2" id="KW-1185">Reference proteome</keyword>
<reference evidence="3" key="2">
    <citation type="submission" date="2019-09" db="UniProtKB">
        <authorList>
            <consortium name="WormBaseParasite"/>
        </authorList>
    </citation>
    <scope>IDENTIFICATION</scope>
</reference>
<proteinExistence type="predicted"/>
<dbReference type="WBParaSite" id="HPBE_0002542401-mRNA-1">
    <property type="protein sequence ID" value="HPBE_0002542401-mRNA-1"/>
    <property type="gene ID" value="HPBE_0002542401"/>
</dbReference>
<dbReference type="OrthoDB" id="5873801at2759"/>
<sequence>MKHKLPDAKPNMRIDRLVNVLLALSEEVEEDRNIMMKRGLMSGRYRLGQQRIQHEQSTRWFRGRQSDVRMIADGIWQVVGGGAVHKLYAVLRHNMINMAKFPDSAVEAHL</sequence>
<accession>A0A3P8DIF2</accession>
<evidence type="ECO:0000313" key="2">
    <source>
        <dbReference type="Proteomes" id="UP000050761"/>
    </source>
</evidence>
<reference evidence="1 2" key="1">
    <citation type="submission" date="2018-11" db="EMBL/GenBank/DDBJ databases">
        <authorList>
            <consortium name="Pathogen Informatics"/>
        </authorList>
    </citation>
    <scope>NUCLEOTIDE SEQUENCE [LARGE SCALE GENOMIC DNA]</scope>
</reference>
<evidence type="ECO:0000313" key="1">
    <source>
        <dbReference type="EMBL" id="VDP51212.1"/>
    </source>
</evidence>
<name>A0A183GRV4_HELPZ</name>
<gene>
    <name evidence="1" type="ORF">HPBE_LOCUS25423</name>
</gene>
<accession>A0A183GRV4</accession>
<dbReference type="AlphaFoldDB" id="A0A183GRV4"/>
<dbReference type="Proteomes" id="UP000050761">
    <property type="component" value="Unassembled WGS sequence"/>
</dbReference>
<organism evidence="2 3">
    <name type="scientific">Heligmosomoides polygyrus</name>
    <name type="common">Parasitic roundworm</name>
    <dbReference type="NCBI Taxonomy" id="6339"/>
    <lineage>
        <taxon>Eukaryota</taxon>
        <taxon>Metazoa</taxon>
        <taxon>Ecdysozoa</taxon>
        <taxon>Nematoda</taxon>
        <taxon>Chromadorea</taxon>
        <taxon>Rhabditida</taxon>
        <taxon>Rhabditina</taxon>
        <taxon>Rhabditomorpha</taxon>
        <taxon>Strongyloidea</taxon>
        <taxon>Heligmosomidae</taxon>
        <taxon>Heligmosomoides</taxon>
    </lineage>
</organism>
<dbReference type="EMBL" id="UZAH01037886">
    <property type="protein sequence ID" value="VDP51212.1"/>
    <property type="molecule type" value="Genomic_DNA"/>
</dbReference>
<evidence type="ECO:0000313" key="3">
    <source>
        <dbReference type="WBParaSite" id="HPBE_0002542401-mRNA-1"/>
    </source>
</evidence>